<evidence type="ECO:0000313" key="2">
    <source>
        <dbReference type="EnsemblMetazoa" id="GPAI023295-PA"/>
    </source>
</evidence>
<organism evidence="2 3">
    <name type="scientific">Glossina pallidipes</name>
    <name type="common">Tsetse fly</name>
    <dbReference type="NCBI Taxonomy" id="7398"/>
    <lineage>
        <taxon>Eukaryota</taxon>
        <taxon>Metazoa</taxon>
        <taxon>Ecdysozoa</taxon>
        <taxon>Arthropoda</taxon>
        <taxon>Hexapoda</taxon>
        <taxon>Insecta</taxon>
        <taxon>Pterygota</taxon>
        <taxon>Neoptera</taxon>
        <taxon>Endopterygota</taxon>
        <taxon>Diptera</taxon>
        <taxon>Brachycera</taxon>
        <taxon>Muscomorpha</taxon>
        <taxon>Hippoboscoidea</taxon>
        <taxon>Glossinidae</taxon>
        <taxon>Glossina</taxon>
    </lineage>
</organism>
<feature type="compositionally biased region" description="Low complexity" evidence="1">
    <location>
        <begin position="20"/>
        <end position="30"/>
    </location>
</feature>
<evidence type="ECO:0000256" key="1">
    <source>
        <dbReference type="SAM" id="MobiDB-lite"/>
    </source>
</evidence>
<feature type="compositionally biased region" description="Basic residues" evidence="1">
    <location>
        <begin position="63"/>
        <end position="73"/>
    </location>
</feature>
<dbReference type="EnsemblMetazoa" id="GPAI023295-RA">
    <property type="protein sequence ID" value="GPAI023295-PA"/>
    <property type="gene ID" value="GPAI023295"/>
</dbReference>
<reference evidence="2" key="2">
    <citation type="submission" date="2020-05" db="UniProtKB">
        <authorList>
            <consortium name="EnsemblMetazoa"/>
        </authorList>
    </citation>
    <scope>IDENTIFICATION</scope>
    <source>
        <strain evidence="2">IAEA</strain>
    </source>
</reference>
<feature type="region of interest" description="Disordered" evidence="1">
    <location>
        <begin position="1"/>
        <end position="46"/>
    </location>
</feature>
<evidence type="ECO:0000313" key="3">
    <source>
        <dbReference type="Proteomes" id="UP000092445"/>
    </source>
</evidence>
<dbReference type="Proteomes" id="UP000092445">
    <property type="component" value="Unassembled WGS sequence"/>
</dbReference>
<dbReference type="AlphaFoldDB" id="A0A1A9ZS43"/>
<sequence>MSGAPGAPLRSKCRTLTKRNAATNEATANTSKSITRPPTKLGTDIQIVSGSAIRGLTVKSAVSRRLRTPRKSSRPSTERGRPPNDTKFPPSKSSLRFTVLYCPACPGNGGGERNWTASLILLVCKYNRNMDKLREQESQLSFISVVGTGSKGKSKGKVVAPIKTECINDNFEKEKQKKKNKK</sequence>
<name>A0A1A9ZS43_GLOPL</name>
<reference evidence="3" key="1">
    <citation type="submission" date="2014-03" db="EMBL/GenBank/DDBJ databases">
        <authorList>
            <person name="Aksoy S."/>
            <person name="Warren W."/>
            <person name="Wilson R.K."/>
        </authorList>
    </citation>
    <scope>NUCLEOTIDE SEQUENCE [LARGE SCALE GENOMIC DNA]</scope>
    <source>
        <strain evidence="3">IAEA</strain>
    </source>
</reference>
<dbReference type="VEuPathDB" id="VectorBase:GPAI023295"/>
<keyword evidence="3" id="KW-1185">Reference proteome</keyword>
<feature type="region of interest" description="Disordered" evidence="1">
    <location>
        <begin position="63"/>
        <end position="91"/>
    </location>
</feature>
<accession>A0A1A9ZS43</accession>
<protein>
    <submittedName>
        <fullName evidence="2">Uncharacterized protein</fullName>
    </submittedName>
</protein>
<proteinExistence type="predicted"/>